<evidence type="ECO:0000313" key="1">
    <source>
        <dbReference type="EMBL" id="KAJ0961209.1"/>
    </source>
</evidence>
<dbReference type="AlphaFoldDB" id="A0A9D5BUT2"/>
<keyword evidence="2" id="KW-1185">Reference proteome</keyword>
<organism evidence="1 2">
    <name type="scientific">Dioscorea zingiberensis</name>
    <dbReference type="NCBI Taxonomy" id="325984"/>
    <lineage>
        <taxon>Eukaryota</taxon>
        <taxon>Viridiplantae</taxon>
        <taxon>Streptophyta</taxon>
        <taxon>Embryophyta</taxon>
        <taxon>Tracheophyta</taxon>
        <taxon>Spermatophyta</taxon>
        <taxon>Magnoliopsida</taxon>
        <taxon>Liliopsida</taxon>
        <taxon>Dioscoreales</taxon>
        <taxon>Dioscoreaceae</taxon>
        <taxon>Dioscorea</taxon>
    </lineage>
</organism>
<accession>A0A9D5BUT2</accession>
<comment type="caution">
    <text evidence="1">The sequence shown here is derived from an EMBL/GenBank/DDBJ whole genome shotgun (WGS) entry which is preliminary data.</text>
</comment>
<dbReference type="EMBL" id="JAGGNH010000035">
    <property type="protein sequence ID" value="KAJ0961209.1"/>
    <property type="molecule type" value="Genomic_DNA"/>
</dbReference>
<gene>
    <name evidence="1" type="ORF">J5N97_000803</name>
</gene>
<reference evidence="1 2" key="1">
    <citation type="journal article" date="2022" name="Hortic Res">
        <title>The genome of Dioscorea zingiberensis sheds light on the biosynthesis, origin and evolution of the medicinally important diosgenin saponins.</title>
        <authorList>
            <person name="Li Y."/>
            <person name="Tan C."/>
            <person name="Li Z."/>
            <person name="Guo J."/>
            <person name="Li S."/>
            <person name="Chen X."/>
            <person name="Wang C."/>
            <person name="Dai X."/>
            <person name="Yang H."/>
            <person name="Song W."/>
            <person name="Hou L."/>
            <person name="Xu J."/>
            <person name="Tong Z."/>
            <person name="Xu A."/>
            <person name="Yuan X."/>
            <person name="Wang W."/>
            <person name="Yang Q."/>
            <person name="Chen L."/>
            <person name="Sun Z."/>
            <person name="Wang K."/>
            <person name="Pan B."/>
            <person name="Chen J."/>
            <person name="Bao Y."/>
            <person name="Liu F."/>
            <person name="Qi X."/>
            <person name="Gang D.R."/>
            <person name="Wen J."/>
            <person name="Li J."/>
        </authorList>
    </citation>
    <scope>NUCLEOTIDE SEQUENCE [LARGE SCALE GENOMIC DNA]</scope>
    <source>
        <strain evidence="1">Dzin_1.0</strain>
    </source>
</reference>
<dbReference type="Proteomes" id="UP001085076">
    <property type="component" value="Unassembled WGS sequence"/>
</dbReference>
<proteinExistence type="predicted"/>
<evidence type="ECO:0000313" key="2">
    <source>
        <dbReference type="Proteomes" id="UP001085076"/>
    </source>
</evidence>
<protein>
    <submittedName>
        <fullName evidence="1">Uncharacterized protein</fullName>
    </submittedName>
</protein>
<name>A0A9D5BUT2_9LILI</name>
<sequence>MANIGAQSMDTTTISSPERNWSHLPRMILRTHPLQQVMSRMDPSRAQGDIYVMVPKSNIGAHFMDATTISFTGNDWPILCYVYGLQEVIILPKK</sequence>